<keyword evidence="2" id="KW-0732">Signal</keyword>
<dbReference type="STRING" id="7217.B3M375"/>
<dbReference type="Gene3D" id="3.90.215.10">
    <property type="entry name" value="Gamma Fibrinogen, chain A, domain 1"/>
    <property type="match status" value="1"/>
</dbReference>
<dbReference type="InterPro" id="IPR020837">
    <property type="entry name" value="Fibrinogen_CS"/>
</dbReference>
<keyword evidence="1" id="KW-1015">Disulfide bond</keyword>
<dbReference type="EMBL" id="CH902617">
    <property type="protein sequence ID" value="EDV43536.2"/>
    <property type="molecule type" value="Genomic_DNA"/>
</dbReference>
<accession>B3M375</accession>
<dbReference type="SUPFAM" id="SSF56496">
    <property type="entry name" value="Fibrinogen C-terminal domain-like"/>
    <property type="match status" value="1"/>
</dbReference>
<feature type="domain" description="Fibrinogen C-terminal" evidence="3">
    <location>
        <begin position="109"/>
        <end position="337"/>
    </location>
</feature>
<name>B3M375_DROAN</name>
<evidence type="ECO:0000256" key="2">
    <source>
        <dbReference type="SAM" id="SignalP"/>
    </source>
</evidence>
<dbReference type="SMART" id="SM00186">
    <property type="entry name" value="FBG"/>
    <property type="match status" value="1"/>
</dbReference>
<dbReference type="AlphaFoldDB" id="B3M375"/>
<dbReference type="PANTHER" id="PTHR19143">
    <property type="entry name" value="FIBRINOGEN/TENASCIN/ANGIOPOEITIN"/>
    <property type="match status" value="1"/>
</dbReference>
<dbReference type="SMR" id="B3M375"/>
<evidence type="ECO:0000259" key="3">
    <source>
        <dbReference type="PROSITE" id="PS51406"/>
    </source>
</evidence>
<dbReference type="InterPro" id="IPR036056">
    <property type="entry name" value="Fibrinogen-like_C"/>
</dbReference>
<organism evidence="4 5">
    <name type="scientific">Drosophila ananassae</name>
    <name type="common">Fruit fly</name>
    <dbReference type="NCBI Taxonomy" id="7217"/>
    <lineage>
        <taxon>Eukaryota</taxon>
        <taxon>Metazoa</taxon>
        <taxon>Ecdysozoa</taxon>
        <taxon>Arthropoda</taxon>
        <taxon>Hexapoda</taxon>
        <taxon>Insecta</taxon>
        <taxon>Pterygota</taxon>
        <taxon>Neoptera</taxon>
        <taxon>Endopterygota</taxon>
        <taxon>Diptera</taxon>
        <taxon>Brachycera</taxon>
        <taxon>Muscomorpha</taxon>
        <taxon>Ephydroidea</taxon>
        <taxon>Drosophilidae</taxon>
        <taxon>Drosophila</taxon>
        <taxon>Sophophora</taxon>
    </lineage>
</organism>
<dbReference type="InterPro" id="IPR050373">
    <property type="entry name" value="Fibrinogen_C-term_domain"/>
</dbReference>
<dbReference type="PROSITE" id="PS00514">
    <property type="entry name" value="FIBRINOGEN_C_1"/>
    <property type="match status" value="1"/>
</dbReference>
<evidence type="ECO:0000313" key="5">
    <source>
        <dbReference type="Proteomes" id="UP000007801"/>
    </source>
</evidence>
<dbReference type="PANTHER" id="PTHR19143:SF185">
    <property type="entry name" value="ANGIOPOIETIN-RELATED PROTEIN 5"/>
    <property type="match status" value="1"/>
</dbReference>
<dbReference type="InParanoid" id="B3M375"/>
<dbReference type="KEGG" id="dan:6501316"/>
<protein>
    <recommendedName>
        <fullName evidence="3">Fibrinogen C-terminal domain-containing protein</fullName>
    </recommendedName>
</protein>
<reference evidence="4 5" key="1">
    <citation type="journal article" date="2007" name="Nature">
        <title>Evolution of genes and genomes on the Drosophila phylogeny.</title>
        <authorList>
            <consortium name="Drosophila 12 Genomes Consortium"/>
            <person name="Clark A.G."/>
            <person name="Eisen M.B."/>
            <person name="Smith D.R."/>
            <person name="Bergman C.M."/>
            <person name="Oliver B."/>
            <person name="Markow T.A."/>
            <person name="Kaufman T.C."/>
            <person name="Kellis M."/>
            <person name="Gelbart W."/>
            <person name="Iyer V.N."/>
            <person name="Pollard D.A."/>
            <person name="Sackton T.B."/>
            <person name="Larracuente A.M."/>
            <person name="Singh N.D."/>
            <person name="Abad J.P."/>
            <person name="Abt D.N."/>
            <person name="Adryan B."/>
            <person name="Aguade M."/>
            <person name="Akashi H."/>
            <person name="Anderson W.W."/>
            <person name="Aquadro C.F."/>
            <person name="Ardell D.H."/>
            <person name="Arguello R."/>
            <person name="Artieri C.G."/>
            <person name="Barbash D.A."/>
            <person name="Barker D."/>
            <person name="Barsanti P."/>
            <person name="Batterham P."/>
            <person name="Batzoglou S."/>
            <person name="Begun D."/>
            <person name="Bhutkar A."/>
            <person name="Blanco E."/>
            <person name="Bosak S.A."/>
            <person name="Bradley R.K."/>
            <person name="Brand A.D."/>
            <person name="Brent M.R."/>
            <person name="Brooks A.N."/>
            <person name="Brown R.H."/>
            <person name="Butlin R.K."/>
            <person name="Caggese C."/>
            <person name="Calvi B.R."/>
            <person name="Bernardo de Carvalho A."/>
            <person name="Caspi A."/>
            <person name="Castrezana S."/>
            <person name="Celniker S.E."/>
            <person name="Chang J.L."/>
            <person name="Chapple C."/>
            <person name="Chatterji S."/>
            <person name="Chinwalla A."/>
            <person name="Civetta A."/>
            <person name="Clifton S.W."/>
            <person name="Comeron J.M."/>
            <person name="Costello J.C."/>
            <person name="Coyne J.A."/>
            <person name="Daub J."/>
            <person name="David R.G."/>
            <person name="Delcher A.L."/>
            <person name="Delehaunty K."/>
            <person name="Do C.B."/>
            <person name="Ebling H."/>
            <person name="Edwards K."/>
            <person name="Eickbush T."/>
            <person name="Evans J.D."/>
            <person name="Filipski A."/>
            <person name="Findeiss S."/>
            <person name="Freyhult E."/>
            <person name="Fulton L."/>
            <person name="Fulton R."/>
            <person name="Garcia A.C."/>
            <person name="Gardiner A."/>
            <person name="Garfield D.A."/>
            <person name="Garvin B.E."/>
            <person name="Gibson G."/>
            <person name="Gilbert D."/>
            <person name="Gnerre S."/>
            <person name="Godfrey J."/>
            <person name="Good R."/>
            <person name="Gotea V."/>
            <person name="Gravely B."/>
            <person name="Greenberg A.J."/>
            <person name="Griffiths-Jones S."/>
            <person name="Gross S."/>
            <person name="Guigo R."/>
            <person name="Gustafson E.A."/>
            <person name="Haerty W."/>
            <person name="Hahn M.W."/>
            <person name="Halligan D.L."/>
            <person name="Halpern A.L."/>
            <person name="Halter G.M."/>
            <person name="Han M.V."/>
            <person name="Heger A."/>
            <person name="Hillier L."/>
            <person name="Hinrichs A.S."/>
            <person name="Holmes I."/>
            <person name="Hoskins R.A."/>
            <person name="Hubisz M.J."/>
            <person name="Hultmark D."/>
            <person name="Huntley M.A."/>
            <person name="Jaffe D.B."/>
            <person name="Jagadeeshan S."/>
            <person name="Jeck W.R."/>
            <person name="Johnson J."/>
            <person name="Jones C.D."/>
            <person name="Jordan W.C."/>
            <person name="Karpen G.H."/>
            <person name="Kataoka E."/>
            <person name="Keightley P.D."/>
            <person name="Kheradpour P."/>
            <person name="Kirkness E.F."/>
            <person name="Koerich L.B."/>
            <person name="Kristiansen K."/>
            <person name="Kudrna D."/>
            <person name="Kulathinal R.J."/>
            <person name="Kumar S."/>
            <person name="Kwok R."/>
            <person name="Lander E."/>
            <person name="Langley C.H."/>
            <person name="Lapoint R."/>
            <person name="Lazzaro B.P."/>
            <person name="Lee S.J."/>
            <person name="Levesque L."/>
            <person name="Li R."/>
            <person name="Lin C.F."/>
            <person name="Lin M.F."/>
            <person name="Lindblad-Toh K."/>
            <person name="Llopart A."/>
            <person name="Long M."/>
            <person name="Low L."/>
            <person name="Lozovsky E."/>
            <person name="Lu J."/>
            <person name="Luo M."/>
            <person name="Machado C.A."/>
            <person name="Makalowski W."/>
            <person name="Marzo M."/>
            <person name="Matsuda M."/>
            <person name="Matzkin L."/>
            <person name="McAllister B."/>
            <person name="McBride C.S."/>
            <person name="McKernan B."/>
            <person name="McKernan K."/>
            <person name="Mendez-Lago M."/>
            <person name="Minx P."/>
            <person name="Mollenhauer M.U."/>
            <person name="Montooth K."/>
            <person name="Mount S.M."/>
            <person name="Mu X."/>
            <person name="Myers E."/>
            <person name="Negre B."/>
            <person name="Newfeld S."/>
            <person name="Nielsen R."/>
            <person name="Noor M.A."/>
            <person name="O'Grady P."/>
            <person name="Pachter L."/>
            <person name="Papaceit M."/>
            <person name="Parisi M.J."/>
            <person name="Parisi M."/>
            <person name="Parts L."/>
            <person name="Pedersen J.S."/>
            <person name="Pesole G."/>
            <person name="Phillippy A.M."/>
            <person name="Ponting C.P."/>
            <person name="Pop M."/>
            <person name="Porcelli D."/>
            <person name="Powell J.R."/>
            <person name="Prohaska S."/>
            <person name="Pruitt K."/>
            <person name="Puig M."/>
            <person name="Quesneville H."/>
            <person name="Ram K.R."/>
            <person name="Rand D."/>
            <person name="Rasmussen M.D."/>
            <person name="Reed L.K."/>
            <person name="Reenan R."/>
            <person name="Reily A."/>
            <person name="Remington K.A."/>
            <person name="Rieger T.T."/>
            <person name="Ritchie M.G."/>
            <person name="Robin C."/>
            <person name="Rogers Y.H."/>
            <person name="Rohde C."/>
            <person name="Rozas J."/>
            <person name="Rubenfield M.J."/>
            <person name="Ruiz A."/>
            <person name="Russo S."/>
            <person name="Salzberg S.L."/>
            <person name="Sanchez-Gracia A."/>
            <person name="Saranga D.J."/>
            <person name="Sato H."/>
            <person name="Schaeffer S.W."/>
            <person name="Schatz M.C."/>
            <person name="Schlenke T."/>
            <person name="Schwartz R."/>
            <person name="Segarra C."/>
            <person name="Singh R.S."/>
            <person name="Sirot L."/>
            <person name="Sirota M."/>
            <person name="Sisneros N.B."/>
            <person name="Smith C.D."/>
            <person name="Smith T.F."/>
            <person name="Spieth J."/>
            <person name="Stage D.E."/>
            <person name="Stark A."/>
            <person name="Stephan W."/>
            <person name="Strausberg R.L."/>
            <person name="Strempel S."/>
            <person name="Sturgill D."/>
            <person name="Sutton G."/>
            <person name="Sutton G.G."/>
            <person name="Tao W."/>
            <person name="Teichmann S."/>
            <person name="Tobari Y.N."/>
            <person name="Tomimura Y."/>
            <person name="Tsolas J.M."/>
            <person name="Valente V.L."/>
            <person name="Venter E."/>
            <person name="Venter J.C."/>
            <person name="Vicario S."/>
            <person name="Vieira F.G."/>
            <person name="Vilella A.J."/>
            <person name="Villasante A."/>
            <person name="Walenz B."/>
            <person name="Wang J."/>
            <person name="Wasserman M."/>
            <person name="Watts T."/>
            <person name="Wilson D."/>
            <person name="Wilson R.K."/>
            <person name="Wing R.A."/>
            <person name="Wolfner M.F."/>
            <person name="Wong A."/>
            <person name="Wong G.K."/>
            <person name="Wu C.I."/>
            <person name="Wu G."/>
            <person name="Yamamoto D."/>
            <person name="Yang H.P."/>
            <person name="Yang S.P."/>
            <person name="Yorke J.A."/>
            <person name="Yoshida K."/>
            <person name="Zdobnov E."/>
            <person name="Zhang P."/>
            <person name="Zhang Y."/>
            <person name="Zimin A.V."/>
            <person name="Baldwin J."/>
            <person name="Abdouelleil A."/>
            <person name="Abdulkadir J."/>
            <person name="Abebe A."/>
            <person name="Abera B."/>
            <person name="Abreu J."/>
            <person name="Acer S.C."/>
            <person name="Aftuck L."/>
            <person name="Alexander A."/>
            <person name="An P."/>
            <person name="Anderson E."/>
            <person name="Anderson S."/>
            <person name="Arachi H."/>
            <person name="Azer M."/>
            <person name="Bachantsang P."/>
            <person name="Barry A."/>
            <person name="Bayul T."/>
            <person name="Berlin A."/>
            <person name="Bessette D."/>
            <person name="Bloom T."/>
            <person name="Blye J."/>
            <person name="Boguslavskiy L."/>
            <person name="Bonnet C."/>
            <person name="Boukhgalter B."/>
            <person name="Bourzgui I."/>
            <person name="Brown A."/>
            <person name="Cahill P."/>
            <person name="Channer S."/>
            <person name="Cheshatsang Y."/>
            <person name="Chuda L."/>
            <person name="Citroen M."/>
            <person name="Collymore A."/>
            <person name="Cooke P."/>
            <person name="Costello M."/>
            <person name="D'Aco K."/>
            <person name="Daza R."/>
            <person name="De Haan G."/>
            <person name="DeGray S."/>
            <person name="DeMaso C."/>
            <person name="Dhargay N."/>
            <person name="Dooley K."/>
            <person name="Dooley E."/>
            <person name="Doricent M."/>
            <person name="Dorje P."/>
            <person name="Dorjee K."/>
            <person name="Dupes A."/>
            <person name="Elong R."/>
            <person name="Falk J."/>
            <person name="Farina A."/>
            <person name="Faro S."/>
            <person name="Ferguson D."/>
            <person name="Fisher S."/>
            <person name="Foley C.D."/>
            <person name="Franke A."/>
            <person name="Friedrich D."/>
            <person name="Gadbois L."/>
            <person name="Gearin G."/>
            <person name="Gearin C.R."/>
            <person name="Giannoukos G."/>
            <person name="Goode T."/>
            <person name="Graham J."/>
            <person name="Grandbois E."/>
            <person name="Grewal S."/>
            <person name="Gyaltsen K."/>
            <person name="Hafez N."/>
            <person name="Hagos B."/>
            <person name="Hall J."/>
            <person name="Henson C."/>
            <person name="Hollinger A."/>
            <person name="Honan T."/>
            <person name="Huard M.D."/>
            <person name="Hughes L."/>
            <person name="Hurhula B."/>
            <person name="Husby M.E."/>
            <person name="Kamat A."/>
            <person name="Kanga B."/>
            <person name="Kashin S."/>
            <person name="Khazanovich D."/>
            <person name="Kisner P."/>
            <person name="Lance K."/>
            <person name="Lara M."/>
            <person name="Lee W."/>
            <person name="Lennon N."/>
            <person name="Letendre F."/>
            <person name="LeVine R."/>
            <person name="Lipovsky A."/>
            <person name="Liu X."/>
            <person name="Liu J."/>
            <person name="Liu S."/>
            <person name="Lokyitsang T."/>
            <person name="Lokyitsang Y."/>
            <person name="Lubonja R."/>
            <person name="Lui A."/>
            <person name="MacDonald P."/>
            <person name="Magnisalis V."/>
            <person name="Maru K."/>
            <person name="Matthews C."/>
            <person name="McCusker W."/>
            <person name="McDonough S."/>
            <person name="Mehta T."/>
            <person name="Meldrim J."/>
            <person name="Meneus L."/>
            <person name="Mihai O."/>
            <person name="Mihalev A."/>
            <person name="Mihova T."/>
            <person name="Mittelman R."/>
            <person name="Mlenga V."/>
            <person name="Montmayeur A."/>
            <person name="Mulrain L."/>
            <person name="Navidi A."/>
            <person name="Naylor J."/>
            <person name="Negash T."/>
            <person name="Nguyen T."/>
            <person name="Nguyen N."/>
            <person name="Nicol R."/>
            <person name="Norbu C."/>
            <person name="Norbu N."/>
            <person name="Novod N."/>
            <person name="O'Neill B."/>
            <person name="Osman S."/>
            <person name="Markiewicz E."/>
            <person name="Oyono O.L."/>
            <person name="Patti C."/>
            <person name="Phunkhang P."/>
            <person name="Pierre F."/>
            <person name="Priest M."/>
            <person name="Raghuraman S."/>
            <person name="Rege F."/>
            <person name="Reyes R."/>
            <person name="Rise C."/>
            <person name="Rogov P."/>
            <person name="Ross K."/>
            <person name="Ryan E."/>
            <person name="Settipalli S."/>
            <person name="Shea T."/>
            <person name="Sherpa N."/>
            <person name="Shi L."/>
            <person name="Shih D."/>
            <person name="Sparrow T."/>
            <person name="Spaulding J."/>
            <person name="Stalker J."/>
            <person name="Stange-Thomann N."/>
            <person name="Stavropoulos S."/>
            <person name="Stone C."/>
            <person name="Strader C."/>
            <person name="Tesfaye S."/>
            <person name="Thomson T."/>
            <person name="Thoulutsang Y."/>
            <person name="Thoulutsang D."/>
            <person name="Topham K."/>
            <person name="Topping I."/>
            <person name="Tsamla T."/>
            <person name="Vassiliev H."/>
            <person name="Vo A."/>
            <person name="Wangchuk T."/>
            <person name="Wangdi T."/>
            <person name="Weiand M."/>
            <person name="Wilkinson J."/>
            <person name="Wilson A."/>
            <person name="Yadav S."/>
            <person name="Young G."/>
            <person name="Yu Q."/>
            <person name="Zembek L."/>
            <person name="Zhong D."/>
            <person name="Zimmer A."/>
            <person name="Zwirko Z."/>
            <person name="Jaffe D.B."/>
            <person name="Alvarez P."/>
            <person name="Brockman W."/>
            <person name="Butler J."/>
            <person name="Chin C."/>
            <person name="Gnerre S."/>
            <person name="Grabherr M."/>
            <person name="Kleber M."/>
            <person name="Mauceli E."/>
            <person name="MacCallum I."/>
        </authorList>
    </citation>
    <scope>NUCLEOTIDE SEQUENCE [LARGE SCALE GENOMIC DNA]</scope>
    <source>
        <strain evidence="5">Tucson 14024-0371.13</strain>
    </source>
</reference>
<evidence type="ECO:0000256" key="1">
    <source>
        <dbReference type="ARBA" id="ARBA00023157"/>
    </source>
</evidence>
<dbReference type="GeneID" id="6501316"/>
<dbReference type="OrthoDB" id="6145874at2759"/>
<keyword evidence="5" id="KW-1185">Reference proteome</keyword>
<dbReference type="Pfam" id="PF00147">
    <property type="entry name" value="Fibrinogen_C"/>
    <property type="match status" value="1"/>
</dbReference>
<dbReference type="Proteomes" id="UP000007801">
    <property type="component" value="Unassembled WGS sequence"/>
</dbReference>
<dbReference type="InterPro" id="IPR014716">
    <property type="entry name" value="Fibrinogen_a/b/g_C_1"/>
</dbReference>
<dbReference type="PROSITE" id="PS51406">
    <property type="entry name" value="FIBRINOGEN_C_2"/>
    <property type="match status" value="1"/>
</dbReference>
<sequence>MRLPVVFLMAWSCAFFGQSHEINLDPGLDLIKTLLDKQAQSLRELETNLNRVLSKVLFLTELSAGGRNCSSSGVDLQDRLDKLLLKLQQEESSIAILRRLEDSLNSKVDFSQPDKSDCHELDEKQRVSGVYRFLEPDLNKLQRDFNERYCFFAREGPAWTVIQQRGFSDTPEDFQRSWNEYRAGFGNMVRRFWFGNEFTHKILYRDDYELGVELTDGDKQPNSDWAEYSTFRLDSEAYNYQLTVDGGFRGSLPDALELLNQVDFSTDDRWSDLSATSGAGDICSESYGGGWWFNGCTQSNLNGHQDVHQAAIIWPGWVSGIGQPGPRSSRMMVRPVVRATAPTTDKDED</sequence>
<dbReference type="GO" id="GO:0005615">
    <property type="term" value="C:extracellular space"/>
    <property type="evidence" value="ECO:0007669"/>
    <property type="project" value="TreeGrafter"/>
</dbReference>
<dbReference type="InterPro" id="IPR002181">
    <property type="entry name" value="Fibrinogen_a/b/g_C_dom"/>
</dbReference>
<proteinExistence type="predicted"/>
<feature type="chain" id="PRO_5006454485" description="Fibrinogen C-terminal domain-containing protein" evidence="2">
    <location>
        <begin position="20"/>
        <end position="349"/>
    </location>
</feature>
<gene>
    <name evidence="4" type="primary">Dana\GF18543</name>
    <name evidence="4" type="synonym">dana_GLEANR_19799</name>
    <name evidence="4" type="ORF">GF18543</name>
</gene>
<evidence type="ECO:0000313" key="4">
    <source>
        <dbReference type="EMBL" id="EDV43536.2"/>
    </source>
</evidence>
<feature type="signal peptide" evidence="2">
    <location>
        <begin position="1"/>
        <end position="19"/>
    </location>
</feature>
<dbReference type="HOGENOM" id="CLU_038628_4_0_1"/>